<dbReference type="RefSeq" id="WP_043869252.1">
    <property type="nucleotide sequence ID" value="NZ_CP004393.1"/>
</dbReference>
<dbReference type="STRING" id="1208324.P73_1640"/>
<dbReference type="KEGG" id="cid:P73_1640"/>
<dbReference type="Pfam" id="PF19834">
    <property type="entry name" value="DUF6314"/>
    <property type="match status" value="1"/>
</dbReference>
<dbReference type="HOGENOM" id="CLU_093209_1_1_5"/>
<name>A0A0B5DYU4_9RHOB</name>
<dbReference type="AlphaFoldDB" id="A0A0B5DYU4"/>
<evidence type="ECO:0000313" key="3">
    <source>
        <dbReference type="Proteomes" id="UP000031521"/>
    </source>
</evidence>
<keyword evidence="3" id="KW-1185">Reference proteome</keyword>
<evidence type="ECO:0000259" key="1">
    <source>
        <dbReference type="Pfam" id="PF19834"/>
    </source>
</evidence>
<evidence type="ECO:0000313" key="2">
    <source>
        <dbReference type="EMBL" id="AJE46355.1"/>
    </source>
</evidence>
<dbReference type="OrthoDB" id="7351979at2"/>
<dbReference type="InterPro" id="IPR045632">
    <property type="entry name" value="DUF6314"/>
</dbReference>
<gene>
    <name evidence="2" type="ORF">P73_1640</name>
</gene>
<dbReference type="Proteomes" id="UP000031521">
    <property type="component" value="Chromosome"/>
</dbReference>
<dbReference type="EMBL" id="CP004393">
    <property type="protein sequence ID" value="AJE46355.1"/>
    <property type="molecule type" value="Genomic_DNA"/>
</dbReference>
<sequence>MPRGLTDFGGIWRLEREIEDHLGGGRARMYGTCAFRPDGTGLDVEERGLLHMPDAARPFEAARRYLWREEGRRIDVFFADGGYFHSFAPEEAQPEAGHDCAPDRYDVRYDFSLWPDWHARWRVRGPRKDYLSVTRFSREGA</sequence>
<protein>
    <recommendedName>
        <fullName evidence="1">DUF6314 domain-containing protein</fullName>
    </recommendedName>
</protein>
<feature type="domain" description="DUF6314" evidence="1">
    <location>
        <begin position="8"/>
        <end position="138"/>
    </location>
</feature>
<accession>A0A0B5DYU4</accession>
<reference evidence="2 3" key="1">
    <citation type="journal article" date="2014" name="Int. J. Syst. Evol. Microbiol.">
        <title>Celeribacter indicus sp. nov., a polycyclic aromatic hydrocarbon-degrading bacterium from deep-sea sediment and reclassification of Huaishuia halophila as Celeribacter halophilus comb. nov.</title>
        <authorList>
            <person name="Lai Q."/>
            <person name="Cao J."/>
            <person name="Yuan J."/>
            <person name="Li F."/>
            <person name="Shao Z."/>
        </authorList>
    </citation>
    <scope>NUCLEOTIDE SEQUENCE [LARGE SCALE GENOMIC DNA]</scope>
    <source>
        <strain evidence="2">P73</strain>
    </source>
</reference>
<proteinExistence type="predicted"/>
<organism evidence="2 3">
    <name type="scientific">Celeribacter indicus</name>
    <dbReference type="NCBI Taxonomy" id="1208324"/>
    <lineage>
        <taxon>Bacteria</taxon>
        <taxon>Pseudomonadati</taxon>
        <taxon>Pseudomonadota</taxon>
        <taxon>Alphaproteobacteria</taxon>
        <taxon>Rhodobacterales</taxon>
        <taxon>Roseobacteraceae</taxon>
        <taxon>Celeribacter</taxon>
    </lineage>
</organism>